<protein>
    <recommendedName>
        <fullName evidence="2">DUF7918 domain-containing protein</fullName>
    </recommendedName>
</protein>
<name>A0ABR3SL10_9PEZI</name>
<dbReference type="EMBL" id="JAJVDC020000115">
    <property type="protein sequence ID" value="KAL1623680.1"/>
    <property type="molecule type" value="Genomic_DNA"/>
</dbReference>
<evidence type="ECO:0000313" key="3">
    <source>
        <dbReference type="EMBL" id="KAL1623680.1"/>
    </source>
</evidence>
<reference evidence="3 4" key="1">
    <citation type="submission" date="2024-02" db="EMBL/GenBank/DDBJ databases">
        <title>De novo assembly and annotation of 12 fungi associated with fruit tree decline syndrome in Ontario, Canada.</title>
        <authorList>
            <person name="Sulman M."/>
            <person name="Ellouze W."/>
            <person name="Ilyukhin E."/>
        </authorList>
    </citation>
    <scope>NUCLEOTIDE SEQUENCE [LARGE SCALE GENOMIC DNA]</scope>
    <source>
        <strain evidence="3 4">M1-105</strain>
    </source>
</reference>
<evidence type="ECO:0000313" key="4">
    <source>
        <dbReference type="Proteomes" id="UP001521116"/>
    </source>
</evidence>
<proteinExistence type="predicted"/>
<feature type="domain" description="DUF7918" evidence="2">
    <location>
        <begin position="18"/>
        <end position="226"/>
    </location>
</feature>
<dbReference type="Pfam" id="PF25534">
    <property type="entry name" value="DUF7918"/>
    <property type="match status" value="1"/>
</dbReference>
<feature type="region of interest" description="Disordered" evidence="1">
    <location>
        <begin position="259"/>
        <end position="288"/>
    </location>
</feature>
<comment type="caution">
    <text evidence="3">The sequence shown here is derived from an EMBL/GenBank/DDBJ whole genome shotgun (WGS) entry which is preliminary data.</text>
</comment>
<gene>
    <name evidence="3" type="ORF">SLS56_008129</name>
</gene>
<accession>A0ABR3SL10</accession>
<evidence type="ECO:0000256" key="1">
    <source>
        <dbReference type="SAM" id="MobiDB-lite"/>
    </source>
</evidence>
<evidence type="ECO:0000259" key="2">
    <source>
        <dbReference type="Pfam" id="PF25534"/>
    </source>
</evidence>
<dbReference type="Proteomes" id="UP001521116">
    <property type="component" value="Unassembled WGS sequence"/>
</dbReference>
<organism evidence="3 4">
    <name type="scientific">Neofusicoccum ribis</name>
    <dbReference type="NCBI Taxonomy" id="45134"/>
    <lineage>
        <taxon>Eukaryota</taxon>
        <taxon>Fungi</taxon>
        <taxon>Dikarya</taxon>
        <taxon>Ascomycota</taxon>
        <taxon>Pezizomycotina</taxon>
        <taxon>Dothideomycetes</taxon>
        <taxon>Dothideomycetes incertae sedis</taxon>
        <taxon>Botryosphaeriales</taxon>
        <taxon>Botryosphaeriaceae</taxon>
        <taxon>Neofusicoccum</taxon>
    </lineage>
</organism>
<dbReference type="PANTHER" id="PTHR36223:SF1">
    <property type="entry name" value="TRANSCRIPTION ELONGATION FACTOR EAF N-TERMINAL DOMAIN-CONTAINING PROTEIN"/>
    <property type="match status" value="1"/>
</dbReference>
<dbReference type="InterPro" id="IPR057678">
    <property type="entry name" value="DUF7918"/>
</dbReference>
<keyword evidence="4" id="KW-1185">Reference proteome</keyword>
<sequence length="304" mass="33999">MAVIKQLRGLHVTIACQKEYADVDEEQAKGTVTKYIEAVSGKSFKINWRFESNFQYKEYDITSWIYLDGKKVDGLFIDSERLGPSGYVTSLGAARSKRDGKWIQQSFSFAALNVDEDNRDIHKKGLAESVQSLGEISVRLWRVRKTAGVNGSNEELSFHALGSVPEKALKGRGVSHQATLGTAQAIEPLSSVGTTYIDSRKEPFAVFNFRYRSRAALQALNMIPRSPEPVPLEDRPIDSLNQEEMRELLRRQREQLAAAGAVKKEGKVKRERPSNDDGDLEGGRKRQRSAALLPVEILDLTSDD</sequence>
<dbReference type="PANTHER" id="PTHR36223">
    <property type="entry name" value="BETA-LACTAMASE-TYPE TRANSPEPTIDASE FOLD DOMAIN CONTAINING PROTEIN"/>
    <property type="match status" value="1"/>
</dbReference>